<dbReference type="GO" id="GO:0060070">
    <property type="term" value="P:canonical Wnt signaling pathway"/>
    <property type="evidence" value="ECO:0007669"/>
    <property type="project" value="TreeGrafter"/>
</dbReference>
<dbReference type="InterPro" id="IPR015526">
    <property type="entry name" value="Frizzled/SFRP"/>
</dbReference>
<dbReference type="SMART" id="SM00063">
    <property type="entry name" value="FRI"/>
    <property type="match status" value="1"/>
</dbReference>
<dbReference type="InterPro" id="IPR020067">
    <property type="entry name" value="Frizzled_dom"/>
</dbReference>
<feature type="domain" description="FZ" evidence="10">
    <location>
        <begin position="45"/>
        <end position="162"/>
    </location>
</feature>
<keyword evidence="8 9" id="KW-1015">Disulfide bond</keyword>
<dbReference type="InterPro" id="IPR036790">
    <property type="entry name" value="Frizzled_dom_sf"/>
</dbReference>
<sequence length="261" mass="29838">MGVWGGARGPRGHAKYRDGALGGGTEREDYGWQADSYATGQHFYSRSAVCVPIPEDLRLCHNVGYRDMRLPNLLEHESMQEVRQQAGAWVPLLAKRCHPDTQLLLCSLFAPVCLDRPIYPCRSLCEAVRDSCVPVMESFGFPWPEMLRCDKFPLDNDLCITATFLNTHFFQFPETRFDAIPFHSPKEYNKELPSSPPRMQGLISNLFSQFGCIRESLRFGPVFRGSRVTMCNRHKYHKKIVFLEFIPKCKGYFHPTSIPGI</sequence>
<reference evidence="11" key="1">
    <citation type="submission" date="2025-08" db="UniProtKB">
        <authorList>
            <consortium name="Ensembl"/>
        </authorList>
    </citation>
    <scope>IDENTIFICATION</scope>
</reference>
<evidence type="ECO:0000256" key="3">
    <source>
        <dbReference type="ARBA" id="ARBA00022473"/>
    </source>
</evidence>
<evidence type="ECO:0000256" key="5">
    <source>
        <dbReference type="ARBA" id="ARBA00022687"/>
    </source>
</evidence>
<evidence type="ECO:0000256" key="2">
    <source>
        <dbReference type="ARBA" id="ARBA00010054"/>
    </source>
</evidence>
<evidence type="ECO:0000256" key="9">
    <source>
        <dbReference type="PROSITE-ProRule" id="PRU00090"/>
    </source>
</evidence>
<dbReference type="GO" id="GO:0035567">
    <property type="term" value="P:non-canonical Wnt signaling pathway"/>
    <property type="evidence" value="ECO:0007669"/>
    <property type="project" value="TreeGrafter"/>
</dbReference>
<proteinExistence type="inferred from homology"/>
<dbReference type="SUPFAM" id="SSF63501">
    <property type="entry name" value="Frizzled cysteine-rich domain"/>
    <property type="match status" value="1"/>
</dbReference>
<reference evidence="11" key="2">
    <citation type="submission" date="2025-09" db="UniProtKB">
        <authorList>
            <consortium name="Ensembl"/>
        </authorList>
    </citation>
    <scope>IDENTIFICATION</scope>
</reference>
<dbReference type="Ensembl" id="ENSEBUT00000012854.1">
    <property type="protein sequence ID" value="ENSEBUP00000012278.1"/>
    <property type="gene ID" value="ENSEBUG00000007827.1"/>
</dbReference>
<evidence type="ECO:0000256" key="1">
    <source>
        <dbReference type="ARBA" id="ARBA00004613"/>
    </source>
</evidence>
<feature type="disulfide bond" evidence="9">
    <location>
        <begin position="125"/>
        <end position="149"/>
    </location>
</feature>
<feature type="disulfide bond" evidence="9">
    <location>
        <begin position="60"/>
        <end position="106"/>
    </location>
</feature>
<evidence type="ECO:0000256" key="6">
    <source>
        <dbReference type="ARBA" id="ARBA00022729"/>
    </source>
</evidence>
<dbReference type="GeneTree" id="ENSGT00940000160608"/>
<evidence type="ECO:0000256" key="4">
    <source>
        <dbReference type="ARBA" id="ARBA00022525"/>
    </source>
</evidence>
<dbReference type="Gene3D" id="1.10.2000.10">
    <property type="entry name" value="Frizzled cysteine-rich domain"/>
    <property type="match status" value="1"/>
</dbReference>
<evidence type="ECO:0000313" key="11">
    <source>
        <dbReference type="Ensembl" id="ENSEBUP00000012278.1"/>
    </source>
</evidence>
<dbReference type="Proteomes" id="UP000694388">
    <property type="component" value="Unplaced"/>
</dbReference>
<keyword evidence="3" id="KW-0217">Developmental protein</keyword>
<evidence type="ECO:0000259" key="10">
    <source>
        <dbReference type="PROSITE" id="PS50038"/>
    </source>
</evidence>
<dbReference type="AlphaFoldDB" id="A0A8C4Q9W6"/>
<keyword evidence="5" id="KW-0879">Wnt signaling pathway</keyword>
<evidence type="ECO:0000256" key="7">
    <source>
        <dbReference type="ARBA" id="ARBA00022782"/>
    </source>
</evidence>
<dbReference type="GO" id="GO:0017147">
    <property type="term" value="F:Wnt-protein binding"/>
    <property type="evidence" value="ECO:0007669"/>
    <property type="project" value="TreeGrafter"/>
</dbReference>
<keyword evidence="6" id="KW-0732">Signal</keyword>
<dbReference type="PANTHER" id="PTHR11309:SF46">
    <property type="entry name" value="SECRETED FRIZZLED-RELATED PROTEIN 5"/>
    <property type="match status" value="1"/>
</dbReference>
<keyword evidence="7" id="KW-0221">Differentiation</keyword>
<keyword evidence="12" id="KW-1185">Reference proteome</keyword>
<protein>
    <submittedName>
        <fullName evidence="11">Secreted frizzled-related protein 5</fullName>
    </submittedName>
</protein>
<keyword evidence="4" id="KW-0964">Secreted</keyword>
<dbReference type="FunFam" id="1.10.2000.10:FF:000001">
    <property type="entry name" value="secreted frizzled-related protein 2"/>
    <property type="match status" value="1"/>
</dbReference>
<evidence type="ECO:0000256" key="8">
    <source>
        <dbReference type="ARBA" id="ARBA00023157"/>
    </source>
</evidence>
<comment type="caution">
    <text evidence="9">Lacks conserved residue(s) required for the propagation of feature annotation.</text>
</comment>
<comment type="similarity">
    <text evidence="2">Belongs to the secreted frizzled-related protein (sFRP) family.</text>
</comment>
<dbReference type="Pfam" id="PF01392">
    <property type="entry name" value="Fz"/>
    <property type="match status" value="1"/>
</dbReference>
<evidence type="ECO:0000313" key="12">
    <source>
        <dbReference type="Proteomes" id="UP000694388"/>
    </source>
</evidence>
<organism evidence="11 12">
    <name type="scientific">Eptatretus burgeri</name>
    <name type="common">Inshore hagfish</name>
    <dbReference type="NCBI Taxonomy" id="7764"/>
    <lineage>
        <taxon>Eukaryota</taxon>
        <taxon>Metazoa</taxon>
        <taxon>Chordata</taxon>
        <taxon>Craniata</taxon>
        <taxon>Vertebrata</taxon>
        <taxon>Cyclostomata</taxon>
        <taxon>Myxini</taxon>
        <taxon>Myxiniformes</taxon>
        <taxon>Myxinidae</taxon>
        <taxon>Eptatretinae</taxon>
        <taxon>Eptatretus</taxon>
    </lineage>
</organism>
<comment type="subcellular location">
    <subcellularLocation>
        <location evidence="1">Secreted</location>
    </subcellularLocation>
</comment>
<dbReference type="PROSITE" id="PS50038">
    <property type="entry name" value="FZ"/>
    <property type="match status" value="1"/>
</dbReference>
<accession>A0A8C4Q9W6</accession>
<dbReference type="GO" id="GO:0030154">
    <property type="term" value="P:cell differentiation"/>
    <property type="evidence" value="ECO:0007669"/>
    <property type="project" value="UniProtKB-KW"/>
</dbReference>
<dbReference type="GO" id="GO:0005615">
    <property type="term" value="C:extracellular space"/>
    <property type="evidence" value="ECO:0007669"/>
    <property type="project" value="TreeGrafter"/>
</dbReference>
<name>A0A8C4Q9W6_EPTBU</name>
<dbReference type="PANTHER" id="PTHR11309">
    <property type="entry name" value="FRIZZLED"/>
    <property type="match status" value="1"/>
</dbReference>